<proteinExistence type="predicted"/>
<gene>
    <name evidence="1" type="ORF">niasHT_027494</name>
</gene>
<name>A0ABD2JML5_9BILA</name>
<accession>A0ABD2JML5</accession>
<comment type="caution">
    <text evidence="1">The sequence shown here is derived from an EMBL/GenBank/DDBJ whole genome shotgun (WGS) entry which is preliminary data.</text>
</comment>
<organism evidence="1 2">
    <name type="scientific">Heterodera trifolii</name>
    <dbReference type="NCBI Taxonomy" id="157864"/>
    <lineage>
        <taxon>Eukaryota</taxon>
        <taxon>Metazoa</taxon>
        <taxon>Ecdysozoa</taxon>
        <taxon>Nematoda</taxon>
        <taxon>Chromadorea</taxon>
        <taxon>Rhabditida</taxon>
        <taxon>Tylenchina</taxon>
        <taxon>Tylenchomorpha</taxon>
        <taxon>Tylenchoidea</taxon>
        <taxon>Heteroderidae</taxon>
        <taxon>Heteroderinae</taxon>
        <taxon>Heterodera</taxon>
    </lineage>
</organism>
<dbReference type="EMBL" id="JBICBT010000940">
    <property type="protein sequence ID" value="KAL3091874.1"/>
    <property type="molecule type" value="Genomic_DNA"/>
</dbReference>
<sequence>MDIAVMDGIKKVEVMETYELKKKRGGSVEKEKGVSGGMEEEREMRLPTLLKRKFGESIHVPKKSTDHRRSPPILRPLYLLLRHTSIGGEPRSDHLRRLASAQPDRDVATIFRSGDGADDSGWPGILNFEQFNNPDNYYDRDGQLISANGGAVRSSSFTANTVNMCGATTLVALVNGLQLLARADE</sequence>
<reference evidence="1 2" key="1">
    <citation type="submission" date="2024-10" db="EMBL/GenBank/DDBJ databases">
        <authorList>
            <person name="Kim D."/>
        </authorList>
    </citation>
    <scope>NUCLEOTIDE SEQUENCE [LARGE SCALE GENOMIC DNA]</scope>
    <source>
        <strain evidence="1">BH-2024</strain>
    </source>
</reference>
<protein>
    <submittedName>
        <fullName evidence="1">Uncharacterized protein</fullName>
    </submittedName>
</protein>
<dbReference type="AlphaFoldDB" id="A0ABD2JML5"/>
<dbReference type="Proteomes" id="UP001620626">
    <property type="component" value="Unassembled WGS sequence"/>
</dbReference>
<keyword evidence="2" id="KW-1185">Reference proteome</keyword>
<evidence type="ECO:0000313" key="2">
    <source>
        <dbReference type="Proteomes" id="UP001620626"/>
    </source>
</evidence>
<evidence type="ECO:0000313" key="1">
    <source>
        <dbReference type="EMBL" id="KAL3091874.1"/>
    </source>
</evidence>